<keyword evidence="2" id="KW-1185">Reference proteome</keyword>
<name>A0A397UZV5_9GLOM</name>
<comment type="caution">
    <text evidence="1">The sequence shown here is derived from an EMBL/GenBank/DDBJ whole genome shotgun (WGS) entry which is preliminary data.</text>
</comment>
<gene>
    <name evidence="1" type="ORF">C2G38_2194357</name>
</gene>
<protein>
    <submittedName>
        <fullName evidence="1">Uncharacterized protein</fullName>
    </submittedName>
</protein>
<dbReference type="AlphaFoldDB" id="A0A397UZV5"/>
<sequence>MTGITLMKNDNIMVNENNNEISKDFVINKIHTFNDMQKFLQAQLIKNKFEEFTTEFDGYISTLNFVITIDTNLKKDGDKDSLKEDIILGKPKRASRSINVSDENAMIGMIIDNRSEIIQLKNLLNDLRTPQKDEEDVLLSLRDFDSTLNDNENDILD</sequence>
<proteinExistence type="predicted"/>
<dbReference type="EMBL" id="QKWP01000806">
    <property type="protein sequence ID" value="RIB14687.1"/>
    <property type="molecule type" value="Genomic_DNA"/>
</dbReference>
<evidence type="ECO:0000313" key="2">
    <source>
        <dbReference type="Proteomes" id="UP000266673"/>
    </source>
</evidence>
<evidence type="ECO:0000313" key="1">
    <source>
        <dbReference type="EMBL" id="RIB14687.1"/>
    </source>
</evidence>
<accession>A0A397UZV5</accession>
<reference evidence="1 2" key="1">
    <citation type="submission" date="2018-06" db="EMBL/GenBank/DDBJ databases">
        <title>Comparative genomics reveals the genomic features of Rhizophagus irregularis, R. cerebriforme, R. diaphanum and Gigaspora rosea, and their symbiotic lifestyle signature.</title>
        <authorList>
            <person name="Morin E."/>
            <person name="San Clemente H."/>
            <person name="Chen E.C.H."/>
            <person name="De La Providencia I."/>
            <person name="Hainaut M."/>
            <person name="Kuo A."/>
            <person name="Kohler A."/>
            <person name="Murat C."/>
            <person name="Tang N."/>
            <person name="Roy S."/>
            <person name="Loubradou J."/>
            <person name="Henrissat B."/>
            <person name="Grigoriev I.V."/>
            <person name="Corradi N."/>
            <person name="Roux C."/>
            <person name="Martin F.M."/>
        </authorList>
    </citation>
    <scope>NUCLEOTIDE SEQUENCE [LARGE SCALE GENOMIC DNA]</scope>
    <source>
        <strain evidence="1 2">DAOM 194757</strain>
    </source>
</reference>
<organism evidence="1 2">
    <name type="scientific">Gigaspora rosea</name>
    <dbReference type="NCBI Taxonomy" id="44941"/>
    <lineage>
        <taxon>Eukaryota</taxon>
        <taxon>Fungi</taxon>
        <taxon>Fungi incertae sedis</taxon>
        <taxon>Mucoromycota</taxon>
        <taxon>Glomeromycotina</taxon>
        <taxon>Glomeromycetes</taxon>
        <taxon>Diversisporales</taxon>
        <taxon>Gigasporaceae</taxon>
        <taxon>Gigaspora</taxon>
    </lineage>
</organism>
<dbReference type="Proteomes" id="UP000266673">
    <property type="component" value="Unassembled WGS sequence"/>
</dbReference>